<dbReference type="GO" id="GO:0016604">
    <property type="term" value="C:nuclear body"/>
    <property type="evidence" value="ECO:0007669"/>
    <property type="project" value="Ensembl"/>
</dbReference>
<dbReference type="InterPro" id="IPR052305">
    <property type="entry name" value="TransReg_TumorExp"/>
</dbReference>
<keyword evidence="4" id="KW-0812">Transmembrane</keyword>
<dbReference type="Pfam" id="PF15686">
    <property type="entry name" value="LYRIC"/>
    <property type="match status" value="1"/>
</dbReference>
<dbReference type="GO" id="GO:0051897">
    <property type="term" value="P:positive regulation of phosphatidylinositol 3-kinase/protein kinase B signal transduction"/>
    <property type="evidence" value="ECO:0007669"/>
    <property type="project" value="Ensembl"/>
</dbReference>
<evidence type="ECO:0000256" key="4">
    <source>
        <dbReference type="SAM" id="Phobius"/>
    </source>
</evidence>
<feature type="compositionally biased region" description="Polar residues" evidence="3">
    <location>
        <begin position="534"/>
        <end position="553"/>
    </location>
</feature>
<feature type="compositionally biased region" description="Polar residues" evidence="3">
    <location>
        <begin position="376"/>
        <end position="387"/>
    </location>
</feature>
<feature type="compositionally biased region" description="Polar residues" evidence="3">
    <location>
        <begin position="347"/>
        <end position="365"/>
    </location>
</feature>
<dbReference type="AlphaFoldDB" id="A0A2R9A5B7"/>
<protein>
    <submittedName>
        <fullName evidence="5">Metadherin</fullName>
    </submittedName>
</protein>
<keyword evidence="4" id="KW-0472">Membrane</keyword>
<dbReference type="PANTHER" id="PTHR23251:SF0">
    <property type="entry name" value="PROTEIN LYRIC"/>
    <property type="match status" value="1"/>
</dbReference>
<feature type="compositionally biased region" description="Basic residues" evidence="3">
    <location>
        <begin position="434"/>
        <end position="444"/>
    </location>
</feature>
<dbReference type="GO" id="GO:0001650">
    <property type="term" value="C:fibrillar center"/>
    <property type="evidence" value="ECO:0007669"/>
    <property type="project" value="Ensembl"/>
</dbReference>
<evidence type="ECO:0000256" key="3">
    <source>
        <dbReference type="SAM" id="MobiDB-lite"/>
    </source>
</evidence>
<dbReference type="GO" id="GO:0010508">
    <property type="term" value="P:positive regulation of autophagy"/>
    <property type="evidence" value="ECO:0007669"/>
    <property type="project" value="Ensembl"/>
</dbReference>
<dbReference type="GO" id="GO:0003725">
    <property type="term" value="F:double-stranded RNA binding"/>
    <property type="evidence" value="ECO:0007669"/>
    <property type="project" value="Ensembl"/>
</dbReference>
<dbReference type="GO" id="GO:0051059">
    <property type="term" value="F:NF-kappaB binding"/>
    <property type="evidence" value="ECO:0007669"/>
    <property type="project" value="Ensembl"/>
</dbReference>
<feature type="compositionally biased region" description="Polar residues" evidence="3">
    <location>
        <begin position="489"/>
        <end position="505"/>
    </location>
</feature>
<dbReference type="GO" id="GO:0043123">
    <property type="term" value="P:positive regulation of canonical NF-kappaB signal transduction"/>
    <property type="evidence" value="ECO:0007669"/>
    <property type="project" value="Ensembl"/>
</dbReference>
<evidence type="ECO:0000256" key="2">
    <source>
        <dbReference type="ARBA" id="ARBA00023242"/>
    </source>
</evidence>
<dbReference type="GO" id="GO:0043066">
    <property type="term" value="P:negative regulation of apoptotic process"/>
    <property type="evidence" value="ECO:0007669"/>
    <property type="project" value="Ensembl"/>
</dbReference>
<dbReference type="EMBL" id="AJFE02074696">
    <property type="status" value="NOT_ANNOTATED_CDS"/>
    <property type="molecule type" value="Genomic_DNA"/>
</dbReference>
<dbReference type="EMBL" id="AJFE02074694">
    <property type="status" value="NOT_ANNOTATED_CDS"/>
    <property type="molecule type" value="Genomic_DNA"/>
</dbReference>
<dbReference type="EMBL" id="AJFE02074695">
    <property type="status" value="NOT_ANNOTATED_CDS"/>
    <property type="molecule type" value="Genomic_DNA"/>
</dbReference>
<feature type="compositionally biased region" description="Basic and acidic residues" evidence="3">
    <location>
        <begin position="414"/>
        <end position="427"/>
    </location>
</feature>
<dbReference type="Bgee" id="ENSPPAG00000029418">
    <property type="expression patterns" value="Expressed in heart and 6 other cell types or tissues"/>
</dbReference>
<feature type="compositionally biased region" description="Polar residues" evidence="3">
    <location>
        <begin position="313"/>
        <end position="326"/>
    </location>
</feature>
<feature type="region of interest" description="Disordered" evidence="3">
    <location>
        <begin position="103"/>
        <end position="215"/>
    </location>
</feature>
<dbReference type="STRING" id="9597.ENSPPAP00000012488"/>
<dbReference type="EMBL" id="AJFE02074700">
    <property type="status" value="NOT_ANNOTATED_CDS"/>
    <property type="molecule type" value="Genomic_DNA"/>
</dbReference>
<reference evidence="5 6" key="1">
    <citation type="journal article" date="2012" name="Nature">
        <title>The bonobo genome compared with the chimpanzee and human genomes.</title>
        <authorList>
            <person name="Prufer K."/>
            <person name="Munch K."/>
            <person name="Hellmann I."/>
            <person name="Akagi K."/>
            <person name="Miller J.R."/>
            <person name="Walenz B."/>
            <person name="Koren S."/>
            <person name="Sutton G."/>
            <person name="Kodira C."/>
            <person name="Winer R."/>
            <person name="Knight J.R."/>
            <person name="Mullikin J.C."/>
            <person name="Meader S.J."/>
            <person name="Ponting C.P."/>
            <person name="Lunter G."/>
            <person name="Higashino S."/>
            <person name="Hobolth A."/>
            <person name="Dutheil J."/>
            <person name="Karakoc E."/>
            <person name="Alkan C."/>
            <person name="Sajjadian S."/>
            <person name="Catacchio C.R."/>
            <person name="Ventura M."/>
            <person name="Marques-Bonet T."/>
            <person name="Eichler E.E."/>
            <person name="Andre C."/>
            <person name="Atencia R."/>
            <person name="Mugisha L."/>
            <person name="Junhold J."/>
            <person name="Patterson N."/>
            <person name="Siebauer M."/>
            <person name="Good J.M."/>
            <person name="Fischer A."/>
            <person name="Ptak S.E."/>
            <person name="Lachmann M."/>
            <person name="Symer D.E."/>
            <person name="Mailund T."/>
            <person name="Schierup M.H."/>
            <person name="Andres A.M."/>
            <person name="Kelso J."/>
            <person name="Paabo S."/>
        </authorList>
    </citation>
    <scope>NUCLEOTIDE SEQUENCE [LARGE SCALE GENOMIC DNA]</scope>
</reference>
<feature type="compositionally biased region" description="Basic residues" evidence="3">
    <location>
        <begin position="191"/>
        <end position="201"/>
    </location>
</feature>
<dbReference type="EMBL" id="AJFE02074693">
    <property type="status" value="NOT_ANNOTATED_CDS"/>
    <property type="molecule type" value="Genomic_DNA"/>
</dbReference>
<evidence type="ECO:0000256" key="1">
    <source>
        <dbReference type="ARBA" id="ARBA00004123"/>
    </source>
</evidence>
<feature type="compositionally biased region" description="Basic residues" evidence="3">
    <location>
        <begin position="153"/>
        <end position="162"/>
    </location>
</feature>
<dbReference type="PANTHER" id="PTHR23251">
    <property type="entry name" value="LYSINE-RICH CEACAM1 CO-ISOLATED PROTEIN LYRIC PROTEIN"/>
    <property type="match status" value="1"/>
</dbReference>
<dbReference type="InterPro" id="IPR031402">
    <property type="entry name" value="LYRIC"/>
</dbReference>
<dbReference type="EMBL" id="AJFE02074698">
    <property type="status" value="NOT_ANNOTATED_CDS"/>
    <property type="molecule type" value="Genomic_DNA"/>
</dbReference>
<dbReference type="EMBL" id="AJFE02074691">
    <property type="status" value="NOT_ANNOTATED_CDS"/>
    <property type="molecule type" value="Genomic_DNA"/>
</dbReference>
<accession>A0A2R9A5B7</accession>
<feature type="compositionally biased region" description="Basic residues" evidence="3">
    <location>
        <begin position="556"/>
        <end position="567"/>
    </location>
</feature>
<dbReference type="Proteomes" id="UP000240080">
    <property type="component" value="Chromosome 8"/>
</dbReference>
<dbReference type="GO" id="GO:0005789">
    <property type="term" value="C:endoplasmic reticulum membrane"/>
    <property type="evidence" value="ECO:0007669"/>
    <property type="project" value="Ensembl"/>
</dbReference>
<dbReference type="Ensembl" id="ENSPPAT00000035153.1">
    <property type="protein sequence ID" value="ENSPPAP00000012488.1"/>
    <property type="gene ID" value="ENSPPAG00000029418.1"/>
</dbReference>
<dbReference type="GO" id="GO:0003713">
    <property type="term" value="F:transcription coactivator activity"/>
    <property type="evidence" value="ECO:0007669"/>
    <property type="project" value="Ensembl"/>
</dbReference>
<keyword evidence="6" id="KW-1185">Reference proteome</keyword>
<comment type="subcellular location">
    <subcellularLocation>
        <location evidence="1">Nucleus</location>
    </subcellularLocation>
</comment>
<keyword evidence="2" id="KW-0539">Nucleus</keyword>
<evidence type="ECO:0000313" key="6">
    <source>
        <dbReference type="Proteomes" id="UP000240080"/>
    </source>
</evidence>
<dbReference type="GO" id="GO:0031663">
    <property type="term" value="P:lipopolysaccharide-mediated signaling pathway"/>
    <property type="evidence" value="ECO:0007669"/>
    <property type="project" value="Ensembl"/>
</dbReference>
<feature type="compositionally biased region" description="Basic and acidic residues" evidence="3">
    <location>
        <begin position="103"/>
        <end position="120"/>
    </location>
</feature>
<dbReference type="EMBL" id="AJFE02074697">
    <property type="status" value="NOT_ANNOTATED_CDS"/>
    <property type="molecule type" value="Genomic_DNA"/>
</dbReference>
<feature type="region of interest" description="Disordered" evidence="3">
    <location>
        <begin position="273"/>
        <end position="567"/>
    </location>
</feature>
<dbReference type="EMBL" id="AJFE02074692">
    <property type="status" value="NOT_ANNOTATED_CDS"/>
    <property type="molecule type" value="Genomic_DNA"/>
</dbReference>
<keyword evidence="4" id="KW-1133">Transmembrane helix</keyword>
<dbReference type="GO" id="GO:0000122">
    <property type="term" value="P:negative regulation of transcription by RNA polymerase II"/>
    <property type="evidence" value="ECO:0007669"/>
    <property type="project" value="Ensembl"/>
</dbReference>
<name>A0A2R9A5B7_PANPA</name>
<dbReference type="GO" id="GO:0045766">
    <property type="term" value="P:positive regulation of angiogenesis"/>
    <property type="evidence" value="ECO:0007669"/>
    <property type="project" value="Ensembl"/>
</dbReference>
<evidence type="ECO:0000313" key="5">
    <source>
        <dbReference type="Ensembl" id="ENSPPAP00000012488.1"/>
    </source>
</evidence>
<reference evidence="5" key="3">
    <citation type="submission" date="2025-09" db="UniProtKB">
        <authorList>
            <consortium name="Ensembl"/>
        </authorList>
    </citation>
    <scope>IDENTIFICATION</scope>
</reference>
<reference evidence="5" key="2">
    <citation type="submission" date="2025-08" db="UniProtKB">
        <authorList>
            <consortium name="Ensembl"/>
        </authorList>
    </citation>
    <scope>IDENTIFICATION</scope>
</reference>
<feature type="transmembrane region" description="Helical" evidence="4">
    <location>
        <begin position="50"/>
        <end position="72"/>
    </location>
</feature>
<dbReference type="GO" id="GO:0048471">
    <property type="term" value="C:perinuclear region of cytoplasm"/>
    <property type="evidence" value="ECO:0007669"/>
    <property type="project" value="Ensembl"/>
</dbReference>
<gene>
    <name evidence="5" type="primary">MTDH</name>
</gene>
<dbReference type="OMA" id="NPVSFSM"/>
<dbReference type="GeneTree" id="ENSGT00940000154181"/>
<sequence length="567" mass="62245">MAARSWQDELAQQAEEGSARLREMLSVGLGFLRTELGLDLGLEPKRYPGWVILVGTGALGLLLLFLLGYGWAAACAGARKKREEAAAVPAAAPDDLALLKNLRSEEQKKKNRKKLSEKPKPNGRTVEVAEGEAVRTPQSVTAKQPPEIDKKNEKSKKNKKKSKSDAKAVQNSSRHDGKEVDEGAWETKISHREKRQQRKRDKVLTDSGSLDSTIPGIENTITVTTEQLTTASFPVGSKKNKGDSHLNVQVSNFKSGKGDSTLQVSSGLNENLTVNGGGWNEKSVKLSSQISAGEEKWNSVSPASAGKRKTEPSAWSQDTGDANTNGKDWGRSWSDRSIFSGIGSTAEPVSQSTTSDYQWDVSRNQPYIDDEWSGLNGLSSADPNSDWNAPAEEWGNWVDEERASLLKSQEPIPDDQKVSDDDKEKGEGALPTGKSKKKKRKRRSKDTEELEKEIREELPMNTSKTRPKQEKAFSLKTISTSDPAEVLVKNSQPIKTLPPATSTEPSVILSKSDSDKSSSQVPPILQETDKSKSNTKQNSVPPSQTKSETSWESPKQIKKKKKARRET</sequence>
<dbReference type="EMBL" id="AJFE02074699">
    <property type="status" value="NOT_ANNOTATED_CDS"/>
    <property type="molecule type" value="Genomic_DNA"/>
</dbReference>
<proteinExistence type="predicted"/>
<organism evidence="5 6">
    <name type="scientific">Pan paniscus</name>
    <name type="common">Pygmy chimpanzee</name>
    <name type="synonym">Bonobo</name>
    <dbReference type="NCBI Taxonomy" id="9597"/>
    <lineage>
        <taxon>Eukaryota</taxon>
        <taxon>Metazoa</taxon>
        <taxon>Chordata</taxon>
        <taxon>Craniata</taxon>
        <taxon>Vertebrata</taxon>
        <taxon>Euteleostomi</taxon>
        <taxon>Mammalia</taxon>
        <taxon>Eutheria</taxon>
        <taxon>Euarchontoglires</taxon>
        <taxon>Primates</taxon>
        <taxon>Haplorrhini</taxon>
        <taxon>Catarrhini</taxon>
        <taxon>Hominidae</taxon>
        <taxon>Pan</taxon>
    </lineage>
</organism>